<protein>
    <submittedName>
        <fullName evidence="1">Uncharacterized protein</fullName>
    </submittedName>
</protein>
<evidence type="ECO:0000313" key="2">
    <source>
        <dbReference type="Proteomes" id="UP000683422"/>
    </source>
</evidence>
<gene>
    <name evidence="1" type="primary">145</name>
    <name evidence="1" type="ORF">SEA_VANLEE_145</name>
</gene>
<accession>A0A8F2IFI5</accession>
<keyword evidence="2" id="KW-1185">Reference proteome</keyword>
<dbReference type="KEGG" id="vg:80020558"/>
<reference evidence="1" key="1">
    <citation type="submission" date="2021-04" db="EMBL/GenBank/DDBJ databases">
        <authorList>
            <person name="Barnhill K.B."/>
            <person name="Biggs A.M."/>
            <person name="Bland J."/>
            <person name="Choudhary H.M."/>
            <person name="Crogan R.E."/>
            <person name="Finocchiaro A.B."/>
            <person name="Franco V."/>
            <person name="Fuller T.A."/>
            <person name="Hanwacker C.G."/>
            <person name="Howard Z.E."/>
            <person name="Iqbal M."/>
            <person name="Mathew A.M."/>
            <person name="Miller S."/>
            <person name="Padhye S."/>
            <person name="Rainey E."/>
            <person name="Rodriguez A."/>
            <person name="Stewart E."/>
            <person name="Otero L.A."/>
            <person name="Chase M.A."/>
            <person name="Pollenz R.S."/>
            <person name="Garlena R.A."/>
            <person name="Russell D.A."/>
            <person name="Jacobs-Sera D."/>
            <person name="Hatfull G.F."/>
        </authorList>
    </citation>
    <scope>NUCLEOTIDE SEQUENCE</scope>
</reference>
<sequence length="71" mass="8110">MKTVEIRWTEVSQHRMTVNVPDDFDADKHDLANDLAEFDGDGFCGLEREDVLVTETDFEPEATQWRIPAGV</sequence>
<dbReference type="RefSeq" id="YP_010755885.1">
    <property type="nucleotide sequence ID" value="NC_073474.1"/>
</dbReference>
<name>A0A8F2IFI5_9CAUD</name>
<proteinExistence type="predicted"/>
<dbReference type="Proteomes" id="UP000683422">
    <property type="component" value="Segment"/>
</dbReference>
<organism evidence="1 2">
    <name type="scientific">Gordonia phage VanLee</name>
    <dbReference type="NCBI Taxonomy" id="2845816"/>
    <lineage>
        <taxon>Viruses</taxon>
        <taxon>Duplodnaviria</taxon>
        <taxon>Heunggongvirae</taxon>
        <taxon>Uroviricota</taxon>
        <taxon>Caudoviricetes</taxon>
        <taxon>Kruegerviridae</taxon>
        <taxon>Vanleevirus</taxon>
        <taxon>Vanleevirus vanlee</taxon>
    </lineage>
</organism>
<dbReference type="EMBL" id="MZ028627">
    <property type="protein sequence ID" value="QWS68261.1"/>
    <property type="molecule type" value="Genomic_DNA"/>
</dbReference>
<evidence type="ECO:0000313" key="1">
    <source>
        <dbReference type="EMBL" id="QWS68261.1"/>
    </source>
</evidence>
<dbReference type="GeneID" id="80020558"/>